<keyword evidence="2" id="KW-0274">FAD</keyword>
<feature type="domain" description="FAD-binding PCMH-type" evidence="4">
    <location>
        <begin position="1"/>
        <end position="171"/>
    </location>
</feature>
<protein>
    <submittedName>
        <fullName evidence="5">Nicotinate dehydrogenase FAD-subunit</fullName>
        <ecNumber evidence="5">1.17.1.5</ecNumber>
    </submittedName>
</protein>
<dbReference type="InterPro" id="IPR016166">
    <property type="entry name" value="FAD-bd_PCMH"/>
</dbReference>
<gene>
    <name evidence="5" type="primary">ndhF</name>
    <name evidence="5" type="ORF">ABG79_00378</name>
</gene>
<name>A0A0R3JVF2_CALMK</name>
<dbReference type="EC" id="1.17.1.5" evidence="5"/>
<comment type="caution">
    <text evidence="5">The sequence shown here is derived from an EMBL/GenBank/DDBJ whole genome shotgun (WGS) entry which is preliminary data.</text>
</comment>
<dbReference type="AlphaFoldDB" id="A0A0R3JVF2"/>
<dbReference type="Pfam" id="PF00941">
    <property type="entry name" value="FAD_binding_5"/>
    <property type="match status" value="1"/>
</dbReference>
<dbReference type="GO" id="GO:0071949">
    <property type="term" value="F:FAD binding"/>
    <property type="evidence" value="ECO:0007669"/>
    <property type="project" value="InterPro"/>
</dbReference>
<dbReference type="SUPFAM" id="SSF56176">
    <property type="entry name" value="FAD-binding/transporter-associated domain-like"/>
    <property type="match status" value="1"/>
</dbReference>
<dbReference type="SMART" id="SM01092">
    <property type="entry name" value="CO_deh_flav_C"/>
    <property type="match status" value="1"/>
</dbReference>
<dbReference type="InterPro" id="IPR036683">
    <property type="entry name" value="CO_DH_flav_C_dom_sf"/>
</dbReference>
<sequence>MECYRATKIQEALKILNQHKNCKLIAGGTDFVIKMRKGQLNCDFVIDISSVEELKGIREVGEYIEIGAATTFSEIVDCVLVSNRLKGLKSAAKSVGSPQIRNRGTVGGNICNASPAADMVPALLALDSSIILESVDSKREISLRDFFVDKGKTIIQPNEILTTIKFKNPTKNQALGFYKIGLRKSLAISRISFAVFLEIDSINRIEMFRAASGSIGKFPMREYKLEEFLIGRIFDEDALNMACRLLEEDVFDRLSGRNTAKFKSIASSGCFKRAIELGMDECRG</sequence>
<keyword evidence="3 5" id="KW-0560">Oxidoreductase</keyword>
<dbReference type="Gene3D" id="3.30.43.10">
    <property type="entry name" value="Uridine Diphospho-n-acetylenolpyruvylglucosamine Reductase, domain 2"/>
    <property type="match status" value="1"/>
</dbReference>
<evidence type="ECO:0000313" key="6">
    <source>
        <dbReference type="Proteomes" id="UP000052015"/>
    </source>
</evidence>
<reference evidence="5 6" key="1">
    <citation type="submission" date="2015-09" db="EMBL/GenBank/DDBJ databases">
        <title>Draft genome sequence of a Caloramator mitchellensis, a moderate thermophile from the Great Artesian Basin of Australia.</title>
        <authorList>
            <person name="Patel B.K."/>
        </authorList>
    </citation>
    <scope>NUCLEOTIDE SEQUENCE [LARGE SCALE GENOMIC DNA]</scope>
    <source>
        <strain evidence="5 6">VF08</strain>
    </source>
</reference>
<dbReference type="OrthoDB" id="9789842at2"/>
<accession>A0A0R3JVF2</accession>
<evidence type="ECO:0000256" key="3">
    <source>
        <dbReference type="ARBA" id="ARBA00023002"/>
    </source>
</evidence>
<dbReference type="Gene3D" id="3.30.390.50">
    <property type="entry name" value="CO dehydrogenase flavoprotein, C-terminal domain"/>
    <property type="match status" value="1"/>
</dbReference>
<dbReference type="PROSITE" id="PS51387">
    <property type="entry name" value="FAD_PCMH"/>
    <property type="match status" value="1"/>
</dbReference>
<dbReference type="InterPro" id="IPR005107">
    <property type="entry name" value="CO_DH_flav_C"/>
</dbReference>
<dbReference type="PANTHER" id="PTHR42659:SF2">
    <property type="entry name" value="XANTHINE DEHYDROGENASE SUBUNIT C-RELATED"/>
    <property type="match status" value="1"/>
</dbReference>
<keyword evidence="1" id="KW-0285">Flavoprotein</keyword>
<dbReference type="PANTHER" id="PTHR42659">
    <property type="entry name" value="XANTHINE DEHYDROGENASE SUBUNIT C-RELATED"/>
    <property type="match status" value="1"/>
</dbReference>
<dbReference type="STRING" id="908809.ABG79_00378"/>
<dbReference type="PATRIC" id="fig|908809.3.peg.381"/>
<dbReference type="SUPFAM" id="SSF55447">
    <property type="entry name" value="CO dehydrogenase flavoprotein C-terminal domain-like"/>
    <property type="match status" value="1"/>
</dbReference>
<organism evidence="5 6">
    <name type="scientific">Caloramator mitchellensis</name>
    <dbReference type="NCBI Taxonomy" id="908809"/>
    <lineage>
        <taxon>Bacteria</taxon>
        <taxon>Bacillati</taxon>
        <taxon>Bacillota</taxon>
        <taxon>Clostridia</taxon>
        <taxon>Eubacteriales</taxon>
        <taxon>Clostridiaceae</taxon>
        <taxon>Caloramator</taxon>
    </lineage>
</organism>
<dbReference type="FunFam" id="3.30.465.10:FF:000017">
    <property type="entry name" value="Xanthine dehydrogenase, FAD binding subunit"/>
    <property type="match status" value="1"/>
</dbReference>
<keyword evidence="6" id="KW-1185">Reference proteome</keyword>
<dbReference type="InterPro" id="IPR016169">
    <property type="entry name" value="FAD-bd_PCMH_sub2"/>
</dbReference>
<dbReference type="InterPro" id="IPR051312">
    <property type="entry name" value="Diverse_Substr_Oxidored"/>
</dbReference>
<dbReference type="InterPro" id="IPR036318">
    <property type="entry name" value="FAD-bd_PCMH-like_sf"/>
</dbReference>
<evidence type="ECO:0000256" key="1">
    <source>
        <dbReference type="ARBA" id="ARBA00022630"/>
    </source>
</evidence>
<dbReference type="InterPro" id="IPR002346">
    <property type="entry name" value="Mopterin_DH_FAD-bd"/>
</dbReference>
<dbReference type="InterPro" id="IPR016167">
    <property type="entry name" value="FAD-bd_PCMH_sub1"/>
</dbReference>
<dbReference type="GO" id="GO:0050138">
    <property type="term" value="F:nicotinate dehydrogenase activity"/>
    <property type="evidence" value="ECO:0007669"/>
    <property type="project" value="UniProtKB-EC"/>
</dbReference>
<dbReference type="Pfam" id="PF03450">
    <property type="entry name" value="CO_deh_flav_C"/>
    <property type="match status" value="1"/>
</dbReference>
<dbReference type="EMBL" id="LKHP01000002">
    <property type="protein sequence ID" value="KRQ87577.1"/>
    <property type="molecule type" value="Genomic_DNA"/>
</dbReference>
<evidence type="ECO:0000313" key="5">
    <source>
        <dbReference type="EMBL" id="KRQ87577.1"/>
    </source>
</evidence>
<dbReference type="RefSeq" id="WP_057976550.1">
    <property type="nucleotide sequence ID" value="NZ_LKHP01000002.1"/>
</dbReference>
<evidence type="ECO:0000256" key="2">
    <source>
        <dbReference type="ARBA" id="ARBA00022827"/>
    </source>
</evidence>
<proteinExistence type="predicted"/>
<evidence type="ECO:0000259" key="4">
    <source>
        <dbReference type="PROSITE" id="PS51387"/>
    </source>
</evidence>
<dbReference type="Proteomes" id="UP000052015">
    <property type="component" value="Unassembled WGS sequence"/>
</dbReference>
<dbReference type="Gene3D" id="3.30.465.10">
    <property type="match status" value="1"/>
</dbReference>